<dbReference type="PANTHER" id="PTHR30081:SF8">
    <property type="entry name" value="PROTEIN TRANSLOCASE SUBUNIT SECF"/>
    <property type="match status" value="1"/>
</dbReference>
<evidence type="ECO:0000256" key="3">
    <source>
        <dbReference type="ARBA" id="ARBA00022475"/>
    </source>
</evidence>
<evidence type="ECO:0000313" key="11">
    <source>
        <dbReference type="EMBL" id="PIZ46173.1"/>
    </source>
</evidence>
<dbReference type="InterPro" id="IPR005665">
    <property type="entry name" value="SecF_bac"/>
</dbReference>
<feature type="transmembrane region" description="Helical" evidence="9">
    <location>
        <begin position="184"/>
        <end position="205"/>
    </location>
</feature>
<dbReference type="GO" id="GO:0065002">
    <property type="term" value="P:intracellular protein transmembrane transport"/>
    <property type="evidence" value="ECO:0007669"/>
    <property type="project" value="UniProtKB-UniRule"/>
</dbReference>
<keyword evidence="5 9" id="KW-0653">Protein transport</keyword>
<dbReference type="HAMAP" id="MF_01464_B">
    <property type="entry name" value="SecF_B"/>
    <property type="match status" value="1"/>
</dbReference>
<evidence type="ECO:0000256" key="9">
    <source>
        <dbReference type="HAMAP-Rule" id="MF_01464"/>
    </source>
</evidence>
<feature type="transmembrane region" description="Helical" evidence="9">
    <location>
        <begin position="128"/>
        <end position="145"/>
    </location>
</feature>
<comment type="subunit">
    <text evidence="9">Forms a complex with SecD. Part of the essential Sec protein translocation apparatus which comprises SecA, SecYEG and auxiliary proteins SecDF. Other proteins may also be involved.</text>
</comment>
<evidence type="ECO:0000256" key="5">
    <source>
        <dbReference type="ARBA" id="ARBA00022927"/>
    </source>
</evidence>
<dbReference type="PANTHER" id="PTHR30081">
    <property type="entry name" value="PROTEIN-EXPORT MEMBRANE PROTEIN SEC"/>
    <property type="match status" value="1"/>
</dbReference>
<feature type="transmembrane region" description="Helical" evidence="9">
    <location>
        <begin position="12"/>
        <end position="31"/>
    </location>
</feature>
<evidence type="ECO:0000256" key="1">
    <source>
        <dbReference type="ARBA" id="ARBA00004651"/>
    </source>
</evidence>
<keyword evidence="3 9" id="KW-1003">Cell membrane</keyword>
<comment type="function">
    <text evidence="9">Part of the Sec protein translocase complex. Interacts with the SecYEG preprotein conducting channel. SecDF uses the proton motive force (PMF) to complete protein translocation after the ATP-dependent function of SecA.</text>
</comment>
<dbReference type="Gene3D" id="1.20.1640.10">
    <property type="entry name" value="Multidrug efflux transporter AcrB transmembrane domain"/>
    <property type="match status" value="1"/>
</dbReference>
<dbReference type="InterPro" id="IPR022813">
    <property type="entry name" value="SecD/SecF_arch_bac"/>
</dbReference>
<dbReference type="EMBL" id="PFNL01000110">
    <property type="protein sequence ID" value="PIZ46173.1"/>
    <property type="molecule type" value="Genomic_DNA"/>
</dbReference>
<comment type="similarity">
    <text evidence="9">Belongs to the SecD/SecF family. SecF subfamily.</text>
</comment>
<dbReference type="InterPro" id="IPR022645">
    <property type="entry name" value="SecD/SecF_bac"/>
</dbReference>
<dbReference type="Pfam" id="PF02355">
    <property type="entry name" value="SecD_SecF_C"/>
    <property type="match status" value="1"/>
</dbReference>
<dbReference type="GO" id="GO:0006605">
    <property type="term" value="P:protein targeting"/>
    <property type="evidence" value="ECO:0007669"/>
    <property type="project" value="UniProtKB-UniRule"/>
</dbReference>
<evidence type="ECO:0000256" key="8">
    <source>
        <dbReference type="ARBA" id="ARBA00023136"/>
    </source>
</evidence>
<reference evidence="12" key="1">
    <citation type="submission" date="2017-09" db="EMBL/GenBank/DDBJ databases">
        <title>Depth-based differentiation of microbial function through sediment-hosted aquifers and enrichment of novel symbionts in the deep terrestrial subsurface.</title>
        <authorList>
            <person name="Probst A.J."/>
            <person name="Ladd B."/>
            <person name="Jarett J.K."/>
            <person name="Geller-Mcgrath D.E."/>
            <person name="Sieber C.M.K."/>
            <person name="Emerson J.B."/>
            <person name="Anantharaman K."/>
            <person name="Thomas B.C."/>
            <person name="Malmstrom R."/>
            <person name="Stieglmeier M."/>
            <person name="Klingl A."/>
            <person name="Woyke T."/>
            <person name="Ryan C.M."/>
            <person name="Banfield J.F."/>
        </authorList>
    </citation>
    <scope>NUCLEOTIDE SEQUENCE [LARGE SCALE GENOMIC DNA]</scope>
</reference>
<feature type="transmembrane region" description="Helical" evidence="9">
    <location>
        <begin position="232"/>
        <end position="253"/>
    </location>
</feature>
<evidence type="ECO:0000256" key="7">
    <source>
        <dbReference type="ARBA" id="ARBA00023010"/>
    </source>
</evidence>
<proteinExistence type="inferred from homology"/>
<keyword evidence="7 9" id="KW-0811">Translocation</keyword>
<dbReference type="Proteomes" id="UP000228920">
    <property type="component" value="Unassembled WGS sequence"/>
</dbReference>
<evidence type="ECO:0000256" key="2">
    <source>
        <dbReference type="ARBA" id="ARBA00022448"/>
    </source>
</evidence>
<comment type="caution">
    <text evidence="11">The sequence shown here is derived from an EMBL/GenBank/DDBJ whole genome shotgun (WGS) entry which is preliminary data.</text>
</comment>
<evidence type="ECO:0000259" key="10">
    <source>
        <dbReference type="Pfam" id="PF02355"/>
    </source>
</evidence>
<evidence type="ECO:0000256" key="6">
    <source>
        <dbReference type="ARBA" id="ARBA00022989"/>
    </source>
</evidence>
<dbReference type="NCBIfam" id="TIGR00966">
    <property type="entry name" value="transloc_SecF"/>
    <property type="match status" value="1"/>
</dbReference>
<feature type="domain" description="Protein export membrane protein SecD/SecF C-terminal" evidence="10">
    <location>
        <begin position="101"/>
        <end position="288"/>
    </location>
</feature>
<feature type="transmembrane region" description="Helical" evidence="9">
    <location>
        <begin position="259"/>
        <end position="286"/>
    </location>
</feature>
<gene>
    <name evidence="9 11" type="primary">secF</name>
    <name evidence="11" type="ORF">COY32_03785</name>
</gene>
<evidence type="ECO:0000313" key="12">
    <source>
        <dbReference type="Proteomes" id="UP000228920"/>
    </source>
</evidence>
<dbReference type="GO" id="GO:0005886">
    <property type="term" value="C:plasma membrane"/>
    <property type="evidence" value="ECO:0007669"/>
    <property type="project" value="UniProtKB-SubCell"/>
</dbReference>
<dbReference type="GO" id="GO:0043952">
    <property type="term" value="P:protein transport by the Sec complex"/>
    <property type="evidence" value="ECO:0007669"/>
    <property type="project" value="UniProtKB-UniRule"/>
</dbReference>
<name>A0A2M7TIJ4_UNCKA</name>
<keyword evidence="8 9" id="KW-0472">Membrane</keyword>
<dbReference type="PRINTS" id="PR01755">
    <property type="entry name" value="SECFTRNLCASE"/>
</dbReference>
<dbReference type="SUPFAM" id="SSF82866">
    <property type="entry name" value="Multidrug efflux transporter AcrB transmembrane domain"/>
    <property type="match status" value="1"/>
</dbReference>
<sequence length="302" mass="33157">MINFIKRTNLFLIISSVTIVVSLLLVLVFGLKPGIDFTGGTVVQISGVTTQDGSEVSKDEVSHILSDQGVDVVSVITTSTGFELRFKETSQEQWTPVSDVFAQTYAGYVQDSFQTVGPVLGQELVRKTLFAVILSSISLLFYIAWRFKDRVFGIAAVIALIHDVLVILGTFALLGNLLNVEVDVMFVTATLTALAFSVHDTIVLFDRVREVKRRQPKDDFETVMNTAINSTLVRSLSTSLSIAFVLIALLVLGGTVIRWFVVALLVGTISGAYSSPFTAAPLTVFWHRWKKNKSATTRSRNT</sequence>
<dbReference type="InterPro" id="IPR022646">
    <property type="entry name" value="SecD/SecF_CS"/>
</dbReference>
<feature type="transmembrane region" description="Helical" evidence="9">
    <location>
        <begin position="152"/>
        <end position="178"/>
    </location>
</feature>
<dbReference type="InterPro" id="IPR048634">
    <property type="entry name" value="SecD_SecF_C"/>
</dbReference>
<comment type="subcellular location">
    <subcellularLocation>
        <location evidence="1 9">Cell membrane</location>
        <topology evidence="1 9">Multi-pass membrane protein</topology>
    </subcellularLocation>
</comment>
<dbReference type="AlphaFoldDB" id="A0A2M7TIJ4"/>
<accession>A0A2M7TIJ4</accession>
<keyword evidence="4 9" id="KW-0812">Transmembrane</keyword>
<protein>
    <recommendedName>
        <fullName evidence="9">Protein-export membrane protein SecF</fullName>
    </recommendedName>
</protein>
<organism evidence="11 12">
    <name type="scientific">candidate division WWE3 bacterium CG_4_10_14_0_2_um_filter_41_14</name>
    <dbReference type="NCBI Taxonomy" id="1975072"/>
    <lineage>
        <taxon>Bacteria</taxon>
        <taxon>Katanobacteria</taxon>
    </lineage>
</organism>
<dbReference type="GO" id="GO:0015450">
    <property type="term" value="F:protein-transporting ATPase activity"/>
    <property type="evidence" value="ECO:0007669"/>
    <property type="project" value="InterPro"/>
</dbReference>
<keyword evidence="2 9" id="KW-0813">Transport</keyword>
<dbReference type="Pfam" id="PF07549">
    <property type="entry name" value="Sec_GG"/>
    <property type="match status" value="1"/>
</dbReference>
<evidence type="ECO:0000256" key="4">
    <source>
        <dbReference type="ARBA" id="ARBA00022692"/>
    </source>
</evidence>
<keyword evidence="6 9" id="KW-1133">Transmembrane helix</keyword>